<evidence type="ECO:0000313" key="4">
    <source>
        <dbReference type="Proteomes" id="UP000283630"/>
    </source>
</evidence>
<organism evidence="3 5">
    <name type="scientific">Dorea formicigenerans</name>
    <dbReference type="NCBI Taxonomy" id="39486"/>
    <lineage>
        <taxon>Bacteria</taxon>
        <taxon>Bacillati</taxon>
        <taxon>Bacillota</taxon>
        <taxon>Clostridia</taxon>
        <taxon>Lachnospirales</taxon>
        <taxon>Lachnospiraceae</taxon>
        <taxon>Dorea</taxon>
    </lineage>
</organism>
<sequence>MKIQTNNTQQPLFINHTVHTKSLLYESITVFHRIILGWIACYSFSILFLILAYCSFHYFHLILLFLIFTLSAILIPIFWFLLPYQSIHKIYKKNTFLYQSDIIEDIYFFEDYIEIYNLCNHSHMQYHYSEFSFVAHTTHLIVLANTQTHLLINKNGFYKGTLIDFLNFISMKRGKNCNEFKYFI</sequence>
<keyword evidence="1" id="KW-0812">Transmembrane</keyword>
<keyword evidence="1" id="KW-0472">Membrane</keyword>
<evidence type="ECO:0000313" key="5">
    <source>
        <dbReference type="Proteomes" id="UP000284742"/>
    </source>
</evidence>
<comment type="caution">
    <text evidence="3">The sequence shown here is derived from an EMBL/GenBank/DDBJ whole genome shotgun (WGS) entry which is preliminary data.</text>
</comment>
<feature type="transmembrane region" description="Helical" evidence="1">
    <location>
        <begin position="30"/>
        <end position="52"/>
    </location>
</feature>
<gene>
    <name evidence="3" type="ORF">DW860_15660</name>
    <name evidence="2" type="ORF">DWX53_11690</name>
</gene>
<reference evidence="4 5" key="1">
    <citation type="submission" date="2018-08" db="EMBL/GenBank/DDBJ databases">
        <title>A genome reference for cultivated species of the human gut microbiota.</title>
        <authorList>
            <person name="Zou Y."/>
            <person name="Xue W."/>
            <person name="Luo G."/>
        </authorList>
    </citation>
    <scope>NUCLEOTIDE SEQUENCE [LARGE SCALE GENOMIC DNA]</scope>
    <source>
        <strain evidence="2 4">AF19-4AC</strain>
        <strain evidence="3 5">AM37-5</strain>
    </source>
</reference>
<dbReference type="Proteomes" id="UP000284742">
    <property type="component" value="Unassembled WGS sequence"/>
</dbReference>
<proteinExistence type="predicted"/>
<dbReference type="EMBL" id="QSHK01000018">
    <property type="protein sequence ID" value="RHC02682.1"/>
    <property type="molecule type" value="Genomic_DNA"/>
</dbReference>
<keyword evidence="1" id="KW-1133">Transmembrane helix</keyword>
<dbReference type="EMBL" id="QRWH01000012">
    <property type="protein sequence ID" value="RGT07677.1"/>
    <property type="molecule type" value="Genomic_DNA"/>
</dbReference>
<dbReference type="RefSeq" id="WP_005338216.1">
    <property type="nucleotide sequence ID" value="NZ_JBBNPT010000010.1"/>
</dbReference>
<protein>
    <recommendedName>
        <fullName evidence="6">YcxB family protein</fullName>
    </recommendedName>
</protein>
<name>A0A413YGI3_9FIRM</name>
<evidence type="ECO:0008006" key="6">
    <source>
        <dbReference type="Google" id="ProtNLM"/>
    </source>
</evidence>
<evidence type="ECO:0000256" key="1">
    <source>
        <dbReference type="SAM" id="Phobius"/>
    </source>
</evidence>
<feature type="transmembrane region" description="Helical" evidence="1">
    <location>
        <begin position="58"/>
        <end position="82"/>
    </location>
</feature>
<evidence type="ECO:0000313" key="3">
    <source>
        <dbReference type="EMBL" id="RHC02682.1"/>
    </source>
</evidence>
<dbReference type="Proteomes" id="UP000283630">
    <property type="component" value="Unassembled WGS sequence"/>
</dbReference>
<evidence type="ECO:0000313" key="2">
    <source>
        <dbReference type="EMBL" id="RGT07677.1"/>
    </source>
</evidence>
<dbReference type="AlphaFoldDB" id="A0A413YGI3"/>
<accession>A0A413YGI3</accession>